<reference evidence="4" key="1">
    <citation type="submission" date="2012-05" db="EMBL/GenBank/DDBJ databases">
        <title>Whole Genome Assembly of Lutzomyia longipalpis.</title>
        <authorList>
            <person name="Richards S."/>
            <person name="Qu C."/>
            <person name="Dillon R."/>
            <person name="Worley K."/>
            <person name="Scherer S."/>
            <person name="Batterton M."/>
            <person name="Taylor A."/>
            <person name="Hawes A."/>
            <person name="Hernandez B."/>
            <person name="Kovar C."/>
            <person name="Mandapat C."/>
            <person name="Pham C."/>
            <person name="Qu C."/>
            <person name="Jing C."/>
            <person name="Bess C."/>
            <person name="Bandaranaike D."/>
            <person name="Ngo D."/>
            <person name="Ongeri F."/>
            <person name="Arias F."/>
            <person name="Lara F."/>
            <person name="Weissenberger G."/>
            <person name="Kamau G."/>
            <person name="Han H."/>
            <person name="Shen H."/>
            <person name="Dinh H."/>
            <person name="Khalil I."/>
            <person name="Jones J."/>
            <person name="Shafer J."/>
            <person name="Jayaseelan J."/>
            <person name="Quiroz J."/>
            <person name="Blankenburg K."/>
            <person name="Nguyen L."/>
            <person name="Jackson L."/>
            <person name="Francisco L."/>
            <person name="Tang L.-Y."/>
            <person name="Pu L.-L."/>
            <person name="Perales L."/>
            <person name="Lorensuhewa L."/>
            <person name="Munidasa M."/>
            <person name="Coyle M."/>
            <person name="Taylor M."/>
            <person name="Puazo M."/>
            <person name="Firestine M."/>
            <person name="Scheel M."/>
            <person name="Javaid M."/>
            <person name="Wang M."/>
            <person name="Li M."/>
            <person name="Tabassum N."/>
            <person name="Saada N."/>
            <person name="Osuji N."/>
            <person name="Aqrawi P."/>
            <person name="Fu Q."/>
            <person name="Thornton R."/>
            <person name="Raj R."/>
            <person name="Goodspeed R."/>
            <person name="Mata R."/>
            <person name="Najjar R."/>
            <person name="Gubbala S."/>
            <person name="Lee S."/>
            <person name="Denson S."/>
            <person name="Patil S."/>
            <person name="Macmil S."/>
            <person name="Qi S."/>
            <person name="Matskevitch T."/>
            <person name="Palculict T."/>
            <person name="Mathew T."/>
            <person name="Vee V."/>
            <person name="Velamala V."/>
            <person name="Korchina V."/>
            <person name="Cai W."/>
            <person name="Liu W."/>
            <person name="Dai W."/>
            <person name="Zou X."/>
            <person name="Zhu Y."/>
            <person name="Zhang Y."/>
            <person name="Wu Y.-Q."/>
            <person name="Xin Y."/>
            <person name="Nazarath L."/>
            <person name="Kovar C."/>
            <person name="Han Y."/>
            <person name="Muzny D."/>
            <person name="Gibbs R."/>
        </authorList>
    </citation>
    <scope>NUCLEOTIDE SEQUENCE [LARGE SCALE GENOMIC DNA]</scope>
    <source>
        <strain evidence="4">Jacobina</strain>
    </source>
</reference>
<dbReference type="VEuPathDB" id="VectorBase:LLOJ006384"/>
<reference evidence="2" key="2">
    <citation type="journal article" date="2020" name="BMC">
        <title>Leishmania infection induces a limited differential gene expression in the sand fly midgut.</title>
        <authorList>
            <person name="Coutinho-Abreu I.V."/>
            <person name="Serafim T.D."/>
            <person name="Meneses C."/>
            <person name="Kamhawi S."/>
            <person name="Oliveira F."/>
            <person name="Valenzuela J.G."/>
        </authorList>
    </citation>
    <scope>NUCLEOTIDE SEQUENCE</scope>
    <source>
        <strain evidence="2">Jacobina</strain>
        <tissue evidence="2">Midgut</tissue>
    </source>
</reference>
<evidence type="ECO:0000313" key="2">
    <source>
        <dbReference type="EMBL" id="MBC1173275.1"/>
    </source>
</evidence>
<evidence type="ECO:0000256" key="1">
    <source>
        <dbReference type="SAM" id="SignalP"/>
    </source>
</evidence>
<dbReference type="Proteomes" id="UP000092461">
    <property type="component" value="Unassembled WGS sequence"/>
</dbReference>
<proteinExistence type="predicted"/>
<dbReference type="EMBL" id="AJWK01020696">
    <property type="status" value="NOT_ANNOTATED_CDS"/>
    <property type="molecule type" value="Genomic_DNA"/>
</dbReference>
<sequence>MRFFLVTFAVALVFSPALGNPDLNLGGLTGAVTGAITGATGAITGVTENIAGIYEYFKGSVRIMRNTAETVVQVGENLAGNTLVQIEAGVNIIQIVVDSEGKVMSVGEELVSSVSESVASAAQTIVDDIAITMAAGGQVSQKVTDIAEQLGEAALQAELAANPVG</sequence>
<accession>A0A1B0CNR2</accession>
<evidence type="ECO:0000313" key="3">
    <source>
        <dbReference type="EnsemblMetazoa" id="LLOJ006384-PA"/>
    </source>
</evidence>
<protein>
    <submittedName>
        <fullName evidence="2">Putative secreted protein</fullName>
    </submittedName>
</protein>
<feature type="chain" id="PRO_5044555420" evidence="1">
    <location>
        <begin position="20"/>
        <end position="165"/>
    </location>
</feature>
<organism evidence="3 4">
    <name type="scientific">Lutzomyia longipalpis</name>
    <name type="common">Sand fly</name>
    <dbReference type="NCBI Taxonomy" id="7200"/>
    <lineage>
        <taxon>Eukaryota</taxon>
        <taxon>Metazoa</taxon>
        <taxon>Ecdysozoa</taxon>
        <taxon>Arthropoda</taxon>
        <taxon>Hexapoda</taxon>
        <taxon>Insecta</taxon>
        <taxon>Pterygota</taxon>
        <taxon>Neoptera</taxon>
        <taxon>Endopterygota</taxon>
        <taxon>Diptera</taxon>
        <taxon>Nematocera</taxon>
        <taxon>Psychodoidea</taxon>
        <taxon>Psychodidae</taxon>
        <taxon>Lutzomyia</taxon>
        <taxon>Lutzomyia</taxon>
    </lineage>
</organism>
<keyword evidence="4" id="KW-1185">Reference proteome</keyword>
<keyword evidence="1" id="KW-0732">Signal</keyword>
<dbReference type="EMBL" id="GITU01004572">
    <property type="protein sequence ID" value="MBC1173275.1"/>
    <property type="molecule type" value="Transcribed_RNA"/>
</dbReference>
<dbReference type="EnsemblMetazoa" id="LLOJ006384-RA">
    <property type="protein sequence ID" value="LLOJ006384-PA"/>
    <property type="gene ID" value="LLOJ006384"/>
</dbReference>
<reference evidence="3" key="3">
    <citation type="submission" date="2020-05" db="UniProtKB">
        <authorList>
            <consortium name="EnsemblMetazoa"/>
        </authorList>
    </citation>
    <scope>IDENTIFICATION</scope>
    <source>
        <strain evidence="3">Jacobina</strain>
    </source>
</reference>
<evidence type="ECO:0000313" key="4">
    <source>
        <dbReference type="Proteomes" id="UP000092461"/>
    </source>
</evidence>
<dbReference type="AlphaFoldDB" id="A0A1B0CNR2"/>
<feature type="signal peptide" evidence="1">
    <location>
        <begin position="1"/>
        <end position="19"/>
    </location>
</feature>
<name>A0A1B0CNR2_LUTLO</name>